<keyword evidence="3" id="KW-1185">Reference proteome</keyword>
<dbReference type="InterPro" id="IPR036188">
    <property type="entry name" value="FAD/NAD-bd_sf"/>
</dbReference>
<accession>A0A1G5CX28</accession>
<reference evidence="3" key="1">
    <citation type="submission" date="2016-10" db="EMBL/GenBank/DDBJ databases">
        <authorList>
            <person name="Varghese N."/>
            <person name="Submissions S."/>
        </authorList>
    </citation>
    <scope>NUCLEOTIDE SEQUENCE [LARGE SCALE GENOMIC DNA]</scope>
    <source>
        <strain evidence="3">BL9</strain>
    </source>
</reference>
<proteinExistence type="predicted"/>
<dbReference type="PANTHER" id="PTHR13847">
    <property type="entry name" value="SARCOSINE DEHYDROGENASE-RELATED"/>
    <property type="match status" value="1"/>
</dbReference>
<evidence type="ECO:0000313" key="3">
    <source>
        <dbReference type="Proteomes" id="UP000198538"/>
    </source>
</evidence>
<gene>
    <name evidence="2" type="ORF">SAMN05720606_102234</name>
</gene>
<protein>
    <submittedName>
        <fullName evidence="2">Glycine/D-amino acid oxidase</fullName>
    </submittedName>
</protein>
<dbReference type="Pfam" id="PF01266">
    <property type="entry name" value="DAO"/>
    <property type="match status" value="1"/>
</dbReference>
<dbReference type="EMBL" id="FMVM01000002">
    <property type="protein sequence ID" value="SCY06750.1"/>
    <property type="molecule type" value="Genomic_DNA"/>
</dbReference>
<feature type="domain" description="FAD dependent oxidoreductase" evidence="1">
    <location>
        <begin position="30"/>
        <end position="383"/>
    </location>
</feature>
<dbReference type="STRING" id="582692.SAMN05720606_102234"/>
<dbReference type="Gene3D" id="3.30.9.10">
    <property type="entry name" value="D-Amino Acid Oxidase, subunit A, domain 2"/>
    <property type="match status" value="1"/>
</dbReference>
<dbReference type="GO" id="GO:0005737">
    <property type="term" value="C:cytoplasm"/>
    <property type="evidence" value="ECO:0007669"/>
    <property type="project" value="TreeGrafter"/>
</dbReference>
<dbReference type="AlphaFoldDB" id="A0A1G5CX28"/>
<dbReference type="InterPro" id="IPR006076">
    <property type="entry name" value="FAD-dep_OxRdtase"/>
</dbReference>
<dbReference type="SUPFAM" id="SSF51905">
    <property type="entry name" value="FAD/NAD(P)-binding domain"/>
    <property type="match status" value="1"/>
</dbReference>
<evidence type="ECO:0000259" key="1">
    <source>
        <dbReference type="Pfam" id="PF01266"/>
    </source>
</evidence>
<dbReference type="PANTHER" id="PTHR13847:SF201">
    <property type="entry name" value="PUTATIBE OXIDOREDUCTASE"/>
    <property type="match status" value="1"/>
</dbReference>
<sequence length="408" mass="46311">MDLQSGKLYWPTTVTNPPSYPKLEENITCDVLIIGAGSSGAQCAHFLCNQGLSVVVVDKRKVGEGSTSTNTALIQYAGEKSFVSLKNTFGEEAAARHLKLCEQSINHIEHISSELPIKPDFTRRDSLYYASYLEDIPALQEEYELLKKHGFNVDFWDEQRISSVYPFSKSAAIYYHDDAEMNPLKFVYGLLEKAKSEGVRIYEETEISGKRFENDSAVFYTKERHEIRAKHVIIAAGYEDKDFKVEKNATLSSSYAVITKPVSDLENWYKRTLIWETARPYVYMRTTTDNRIIIGGMDKDTAYVETRDSKILASKDKLIQEFNKLFPNIQVEPEYYLGAFYGGTHDGLPVIGQYESYPHCYVIMAYGDNGTVYNGVLAKIVTDNIVHGSSPDMDLYLQNRPLVEKMTL</sequence>
<name>A0A1G5CX28_9BACL</name>
<organism evidence="2 3">
    <name type="scientific">Paenibacillus polysaccharolyticus</name>
    <dbReference type="NCBI Taxonomy" id="582692"/>
    <lineage>
        <taxon>Bacteria</taxon>
        <taxon>Bacillati</taxon>
        <taxon>Bacillota</taxon>
        <taxon>Bacilli</taxon>
        <taxon>Bacillales</taxon>
        <taxon>Paenibacillaceae</taxon>
        <taxon>Paenibacillus</taxon>
    </lineage>
</organism>
<dbReference type="Gene3D" id="3.50.50.60">
    <property type="entry name" value="FAD/NAD(P)-binding domain"/>
    <property type="match status" value="1"/>
</dbReference>
<dbReference type="RefSeq" id="WP_090916111.1">
    <property type="nucleotide sequence ID" value="NZ_FMVM01000002.1"/>
</dbReference>
<evidence type="ECO:0000313" key="2">
    <source>
        <dbReference type="EMBL" id="SCY06750.1"/>
    </source>
</evidence>
<dbReference type="Proteomes" id="UP000198538">
    <property type="component" value="Unassembled WGS sequence"/>
</dbReference>